<evidence type="ECO:0000313" key="2">
    <source>
        <dbReference type="Proteomes" id="UP001642540"/>
    </source>
</evidence>
<evidence type="ECO:0000313" key="1">
    <source>
        <dbReference type="EMBL" id="CAL8104900.1"/>
    </source>
</evidence>
<dbReference type="EMBL" id="CAXLJM020000036">
    <property type="protein sequence ID" value="CAL8104900.1"/>
    <property type="molecule type" value="Genomic_DNA"/>
</dbReference>
<keyword evidence="2" id="KW-1185">Reference proteome</keyword>
<sequence>MLNYLSFKSCGICAVTELSKHQYAEFKIPTIFPGWRAHQAAYNHGTRAYHQVLSSLSDGSLYVRARVRWQLVG</sequence>
<reference evidence="1 2" key="1">
    <citation type="submission" date="2024-08" db="EMBL/GenBank/DDBJ databases">
        <authorList>
            <person name="Cucini C."/>
            <person name="Frati F."/>
        </authorList>
    </citation>
    <scope>NUCLEOTIDE SEQUENCE [LARGE SCALE GENOMIC DNA]</scope>
</reference>
<accession>A0ABP1QQD1</accession>
<comment type="caution">
    <text evidence="1">The sequence shown here is derived from an EMBL/GenBank/DDBJ whole genome shotgun (WGS) entry which is preliminary data.</text>
</comment>
<organism evidence="1 2">
    <name type="scientific">Orchesella dallaii</name>
    <dbReference type="NCBI Taxonomy" id="48710"/>
    <lineage>
        <taxon>Eukaryota</taxon>
        <taxon>Metazoa</taxon>
        <taxon>Ecdysozoa</taxon>
        <taxon>Arthropoda</taxon>
        <taxon>Hexapoda</taxon>
        <taxon>Collembola</taxon>
        <taxon>Entomobryomorpha</taxon>
        <taxon>Entomobryoidea</taxon>
        <taxon>Orchesellidae</taxon>
        <taxon>Orchesellinae</taxon>
        <taxon>Orchesella</taxon>
    </lineage>
</organism>
<protein>
    <submittedName>
        <fullName evidence="1">Uncharacterized protein</fullName>
    </submittedName>
</protein>
<proteinExistence type="predicted"/>
<dbReference type="Proteomes" id="UP001642540">
    <property type="component" value="Unassembled WGS sequence"/>
</dbReference>
<name>A0ABP1QQD1_9HEXA</name>
<gene>
    <name evidence="1" type="ORF">ODALV1_LOCUS11894</name>
</gene>